<reference evidence="2" key="2">
    <citation type="submission" date="2015-01" db="EMBL/GenBank/DDBJ databases">
        <title>Evolutionary Origins and Diversification of the Mycorrhizal Mutualists.</title>
        <authorList>
            <consortium name="DOE Joint Genome Institute"/>
            <consortium name="Mycorrhizal Genomics Consortium"/>
            <person name="Kohler A."/>
            <person name="Kuo A."/>
            <person name="Nagy L.G."/>
            <person name="Floudas D."/>
            <person name="Copeland A."/>
            <person name="Barry K.W."/>
            <person name="Cichocki N."/>
            <person name="Veneault-Fourrey C."/>
            <person name="LaButti K."/>
            <person name="Lindquist E.A."/>
            <person name="Lipzen A."/>
            <person name="Lundell T."/>
            <person name="Morin E."/>
            <person name="Murat C."/>
            <person name="Riley R."/>
            <person name="Ohm R."/>
            <person name="Sun H."/>
            <person name="Tunlid A."/>
            <person name="Henrissat B."/>
            <person name="Grigoriev I.V."/>
            <person name="Hibbett D.S."/>
            <person name="Martin F."/>
        </authorList>
    </citation>
    <scope>NUCLEOTIDE SEQUENCE [LARGE SCALE GENOMIC DNA]</scope>
    <source>
        <strain evidence="2">LaAM-08-1</strain>
    </source>
</reference>
<proteinExistence type="predicted"/>
<dbReference type="AlphaFoldDB" id="A0A0C9X6N3"/>
<organism evidence="1 2">
    <name type="scientific">Laccaria amethystina LaAM-08-1</name>
    <dbReference type="NCBI Taxonomy" id="1095629"/>
    <lineage>
        <taxon>Eukaryota</taxon>
        <taxon>Fungi</taxon>
        <taxon>Dikarya</taxon>
        <taxon>Basidiomycota</taxon>
        <taxon>Agaricomycotina</taxon>
        <taxon>Agaricomycetes</taxon>
        <taxon>Agaricomycetidae</taxon>
        <taxon>Agaricales</taxon>
        <taxon>Agaricineae</taxon>
        <taxon>Hydnangiaceae</taxon>
        <taxon>Laccaria</taxon>
    </lineage>
</organism>
<sequence length="126" mass="14541">MWGASLGLVQYKRLKRLPNCYQLFLYYRVCRGAYRLPRQQVVVASFSFAQTVKQGDRQDIQFRVFTSSPPLVFEEVVLTSGDEPVPLEQATPAENRLAYETVQLPMRPIMYSFSEISKFHDSNPSL</sequence>
<protein>
    <submittedName>
        <fullName evidence="1">Unplaced genomic scaffold K443scaffold_10, whole genome shotgun sequence</fullName>
    </submittedName>
</protein>
<dbReference type="EMBL" id="KN838545">
    <property type="protein sequence ID" value="KIK07850.1"/>
    <property type="molecule type" value="Genomic_DNA"/>
</dbReference>
<accession>A0A0C9X6N3</accession>
<dbReference type="Proteomes" id="UP000054477">
    <property type="component" value="Unassembled WGS sequence"/>
</dbReference>
<keyword evidence="2" id="KW-1185">Reference proteome</keyword>
<evidence type="ECO:0000313" key="1">
    <source>
        <dbReference type="EMBL" id="KIK07850.1"/>
    </source>
</evidence>
<name>A0A0C9X6N3_9AGAR</name>
<evidence type="ECO:0000313" key="2">
    <source>
        <dbReference type="Proteomes" id="UP000054477"/>
    </source>
</evidence>
<dbReference type="HOGENOM" id="CLU_1981905_0_0_1"/>
<reference evidence="1 2" key="1">
    <citation type="submission" date="2014-04" db="EMBL/GenBank/DDBJ databases">
        <authorList>
            <consortium name="DOE Joint Genome Institute"/>
            <person name="Kuo A."/>
            <person name="Kohler A."/>
            <person name="Nagy L.G."/>
            <person name="Floudas D."/>
            <person name="Copeland A."/>
            <person name="Barry K.W."/>
            <person name="Cichocki N."/>
            <person name="Veneault-Fourrey C."/>
            <person name="LaButti K."/>
            <person name="Lindquist E.A."/>
            <person name="Lipzen A."/>
            <person name="Lundell T."/>
            <person name="Morin E."/>
            <person name="Murat C."/>
            <person name="Sun H."/>
            <person name="Tunlid A."/>
            <person name="Henrissat B."/>
            <person name="Grigoriev I.V."/>
            <person name="Hibbett D.S."/>
            <person name="Martin F."/>
            <person name="Nordberg H.P."/>
            <person name="Cantor M.N."/>
            <person name="Hua S.X."/>
        </authorList>
    </citation>
    <scope>NUCLEOTIDE SEQUENCE [LARGE SCALE GENOMIC DNA]</scope>
    <source>
        <strain evidence="1 2">LaAM-08-1</strain>
    </source>
</reference>
<gene>
    <name evidence="1" type="ORF">K443DRAFT_152809</name>
</gene>